<evidence type="ECO:0000259" key="2">
    <source>
        <dbReference type="PROSITE" id="PS50010"/>
    </source>
</evidence>
<dbReference type="InterPro" id="IPR011993">
    <property type="entry name" value="PH-like_dom_sf"/>
</dbReference>
<dbReference type="PANTHER" id="PTHR47339">
    <property type="entry name" value="CELL DIVISION CONTROL PROTEIN 24"/>
    <property type="match status" value="1"/>
</dbReference>
<dbReference type="InterPro" id="IPR053793">
    <property type="entry name" value="PB1-like"/>
</dbReference>
<dbReference type="Gene3D" id="1.20.900.10">
    <property type="entry name" value="Dbl homology (DH) domain"/>
    <property type="match status" value="1"/>
</dbReference>
<dbReference type="InterPro" id="IPR053026">
    <property type="entry name" value="CDC42_GEF"/>
</dbReference>
<dbReference type="GO" id="GO:0030010">
    <property type="term" value="P:establishment of cell polarity"/>
    <property type="evidence" value="ECO:0007669"/>
    <property type="project" value="TreeGrafter"/>
</dbReference>
<dbReference type="STRING" id="133385.A0A2T9YXL6"/>
<evidence type="ECO:0008006" key="6">
    <source>
        <dbReference type="Google" id="ProtNLM"/>
    </source>
</evidence>
<dbReference type="PROSITE" id="PS50010">
    <property type="entry name" value="DH_2"/>
    <property type="match status" value="1"/>
</dbReference>
<feature type="compositionally biased region" description="Acidic residues" evidence="1">
    <location>
        <begin position="521"/>
        <end position="533"/>
    </location>
</feature>
<dbReference type="CDD" id="cd00014">
    <property type="entry name" value="CH_SF"/>
    <property type="match status" value="1"/>
</dbReference>
<sequence>MEPNQANVLNRSAPKVSIYKQSLDLLDKLACIDGFEPYFENLLVNCKDQDASKRLELYRDPMQLVWEILQKGVPLCILYNSLRPQDPILIETTDSTSLNAVKRPVYSFLKACKDHEIVPQDDLFTITELFKDDTNSFVKVLKTVLIVVDRIETNGYLGESKLDPPPSSYFMDTQLKAPIDNRDRIVRELVDTERKYVQDLELLQGYMIELQSKQIVSNNTLRYIFSNLNHLVDFQRRCLIGIEANAPLPINEQRFGALFQNMEEAFSVYEPYCANYDQASQVVVQEANTLAQLDHIMEPRYELPSMLIKPIQRICKYPLIFREMVKLCDGDPQSLSDLEIGFKTSSRITDKVNEARRREANDAIVRSLETRLQDSKGVAIAAYGRLHIHDSFIMSTNDASRELQIFLFEKILICCKEVNQREKRRSRQGMAQSNNVNPANQSVDNKCQLKLIGRIFLHTIHRVVNASRLNNPVITVFWRDIFMENFSLKCKSEDQLNTWKPLLENLIDGARNAHLKKKEEDSDDDNDPVDDGVSDIAVNKFDTYESDEDQELKANDENFSHSRNSRLSNAIIENGHNSGINSDRNSYGNNNTNDMANINRKVSKLSVNSGQHSTQNEKTSGTIPSSFRSRNSSQQIQNAPNVATVNPSSTKHVHPANNGVNKALPNRPLKLKVHFGDDIFVIAVKHDVLYLDLLDKVERKIRLCAAPNLLTTNEMMNRESLLSGKVPLGVIIRYTDEDGDLVLISSDEDVQLAFESADIASNNMNNNGGAGKIGSMITLNVYASIA</sequence>
<dbReference type="AlphaFoldDB" id="A0A2T9YXL6"/>
<dbReference type="Pfam" id="PF06395">
    <property type="entry name" value="CDC24"/>
    <property type="match status" value="1"/>
</dbReference>
<feature type="region of interest" description="Disordered" evidence="1">
    <location>
        <begin position="544"/>
        <end position="661"/>
    </location>
</feature>
<dbReference type="CDD" id="cd00160">
    <property type="entry name" value="RhoGEF"/>
    <property type="match status" value="1"/>
</dbReference>
<dbReference type="Gene3D" id="1.10.418.10">
    <property type="entry name" value="Calponin-like domain"/>
    <property type="match status" value="1"/>
</dbReference>
<evidence type="ECO:0000256" key="1">
    <source>
        <dbReference type="SAM" id="MobiDB-lite"/>
    </source>
</evidence>
<dbReference type="GO" id="GO:0005085">
    <property type="term" value="F:guanyl-nucleotide exchange factor activity"/>
    <property type="evidence" value="ECO:0007669"/>
    <property type="project" value="InterPro"/>
</dbReference>
<dbReference type="InterPro" id="IPR000270">
    <property type="entry name" value="PB1_dom"/>
</dbReference>
<feature type="domain" description="PB1" evidence="3">
    <location>
        <begin position="668"/>
        <end position="769"/>
    </location>
</feature>
<organism evidence="4 5">
    <name type="scientific">Smittium simulii</name>
    <dbReference type="NCBI Taxonomy" id="133385"/>
    <lineage>
        <taxon>Eukaryota</taxon>
        <taxon>Fungi</taxon>
        <taxon>Fungi incertae sedis</taxon>
        <taxon>Zoopagomycota</taxon>
        <taxon>Kickxellomycotina</taxon>
        <taxon>Harpellomycetes</taxon>
        <taxon>Harpellales</taxon>
        <taxon>Legeriomycetaceae</taxon>
        <taxon>Smittium</taxon>
    </lineage>
</organism>
<dbReference type="Pfam" id="PF15411">
    <property type="entry name" value="PH_10"/>
    <property type="match status" value="1"/>
</dbReference>
<dbReference type="Gene3D" id="3.10.20.90">
    <property type="entry name" value="Phosphatidylinositol 3-kinase Catalytic Subunit, Chain A, domain 1"/>
    <property type="match status" value="1"/>
</dbReference>
<dbReference type="Pfam" id="PF00621">
    <property type="entry name" value="RhoGEF"/>
    <property type="match status" value="1"/>
</dbReference>
<dbReference type="InterPro" id="IPR000219">
    <property type="entry name" value="DH_dom"/>
</dbReference>
<dbReference type="GO" id="GO:0031106">
    <property type="term" value="P:septin ring organization"/>
    <property type="evidence" value="ECO:0007669"/>
    <property type="project" value="TreeGrafter"/>
</dbReference>
<dbReference type="SMART" id="SM00325">
    <property type="entry name" value="RhoGEF"/>
    <property type="match status" value="1"/>
</dbReference>
<dbReference type="EMBL" id="MBFR01000019">
    <property type="protein sequence ID" value="PVU97067.1"/>
    <property type="molecule type" value="Genomic_DNA"/>
</dbReference>
<dbReference type="CDD" id="cd05992">
    <property type="entry name" value="PB1"/>
    <property type="match status" value="1"/>
</dbReference>
<dbReference type="PANTHER" id="PTHR47339:SF1">
    <property type="entry name" value="CELL DIVISION CONTROL PROTEIN 24"/>
    <property type="match status" value="1"/>
</dbReference>
<dbReference type="SUPFAM" id="SSF54277">
    <property type="entry name" value="CAD &amp; PB1 domains"/>
    <property type="match status" value="1"/>
</dbReference>
<dbReference type="GO" id="GO:0000935">
    <property type="term" value="C:division septum"/>
    <property type="evidence" value="ECO:0007669"/>
    <property type="project" value="TreeGrafter"/>
</dbReference>
<protein>
    <recommendedName>
        <fullName evidence="6">DH domain-containing protein</fullName>
    </recommendedName>
</protein>
<feature type="compositionally biased region" description="Polar residues" evidence="1">
    <location>
        <begin position="605"/>
        <end position="650"/>
    </location>
</feature>
<accession>A0A2T9YXL6</accession>
<dbReference type="GO" id="GO:0043332">
    <property type="term" value="C:mating projection tip"/>
    <property type="evidence" value="ECO:0007669"/>
    <property type="project" value="TreeGrafter"/>
</dbReference>
<dbReference type="InterPro" id="IPR035899">
    <property type="entry name" value="DBL_dom_sf"/>
</dbReference>
<feature type="domain" description="DH" evidence="2">
    <location>
        <begin position="181"/>
        <end position="355"/>
    </location>
</feature>
<dbReference type="Gene3D" id="2.30.29.30">
    <property type="entry name" value="Pleckstrin-homology domain (PH domain)/Phosphotyrosine-binding domain (PTB)"/>
    <property type="match status" value="1"/>
</dbReference>
<dbReference type="GO" id="GO:0005737">
    <property type="term" value="C:cytoplasm"/>
    <property type="evidence" value="ECO:0007669"/>
    <property type="project" value="TreeGrafter"/>
</dbReference>
<gene>
    <name evidence="4" type="ORF">BB561_000779</name>
</gene>
<keyword evidence="5" id="KW-1185">Reference proteome</keyword>
<feature type="compositionally biased region" description="Polar residues" evidence="1">
    <location>
        <begin position="575"/>
        <end position="596"/>
    </location>
</feature>
<feature type="compositionally biased region" description="Basic and acidic residues" evidence="1">
    <location>
        <begin position="551"/>
        <end position="560"/>
    </location>
</feature>
<dbReference type="Pfam" id="PF00564">
    <property type="entry name" value="PB1"/>
    <property type="match status" value="1"/>
</dbReference>
<dbReference type="PROSITE" id="PS51745">
    <property type="entry name" value="PB1"/>
    <property type="match status" value="1"/>
</dbReference>
<comment type="caution">
    <text evidence="4">The sequence shown here is derived from an EMBL/GenBank/DDBJ whole genome shotgun (WGS) entry which is preliminary data.</text>
</comment>
<evidence type="ECO:0000313" key="4">
    <source>
        <dbReference type="EMBL" id="PVU97067.1"/>
    </source>
</evidence>
<evidence type="ECO:0000313" key="5">
    <source>
        <dbReference type="Proteomes" id="UP000245383"/>
    </source>
</evidence>
<dbReference type="InterPro" id="IPR036872">
    <property type="entry name" value="CH_dom_sf"/>
</dbReference>
<dbReference type="SUPFAM" id="SSF50729">
    <property type="entry name" value="PH domain-like"/>
    <property type="match status" value="1"/>
</dbReference>
<dbReference type="GO" id="GO:0005634">
    <property type="term" value="C:nucleus"/>
    <property type="evidence" value="ECO:0007669"/>
    <property type="project" value="TreeGrafter"/>
</dbReference>
<dbReference type="Proteomes" id="UP000245383">
    <property type="component" value="Unassembled WGS sequence"/>
</dbReference>
<dbReference type="InterPro" id="IPR010481">
    <property type="entry name" value="Cdc24/Scd1_N"/>
</dbReference>
<evidence type="ECO:0000259" key="3">
    <source>
        <dbReference type="PROSITE" id="PS51745"/>
    </source>
</evidence>
<dbReference type="SUPFAM" id="SSF48065">
    <property type="entry name" value="DBL homology domain (DH-domain)"/>
    <property type="match status" value="1"/>
</dbReference>
<feature type="region of interest" description="Disordered" evidence="1">
    <location>
        <begin position="515"/>
        <end position="534"/>
    </location>
</feature>
<dbReference type="OrthoDB" id="1594986at2759"/>
<reference evidence="4 5" key="1">
    <citation type="journal article" date="2018" name="MBio">
        <title>Comparative Genomics Reveals the Core Gene Toolbox for the Fungus-Insect Symbiosis.</title>
        <authorList>
            <person name="Wang Y."/>
            <person name="Stata M."/>
            <person name="Wang W."/>
            <person name="Stajich J.E."/>
            <person name="White M.M."/>
            <person name="Moncalvo J.M."/>
        </authorList>
    </citation>
    <scope>NUCLEOTIDE SEQUENCE [LARGE SCALE GENOMIC DNA]</scope>
    <source>
        <strain evidence="4 5">SWE-8-4</strain>
    </source>
</reference>
<dbReference type="SMART" id="SM00666">
    <property type="entry name" value="PB1"/>
    <property type="match status" value="1"/>
</dbReference>
<name>A0A2T9YXL6_9FUNG</name>
<proteinExistence type="predicted"/>